<organism evidence="7 8">
    <name type="scientific">Victivallis vadensis</name>
    <dbReference type="NCBI Taxonomy" id="172901"/>
    <lineage>
        <taxon>Bacteria</taxon>
        <taxon>Pseudomonadati</taxon>
        <taxon>Lentisphaerota</taxon>
        <taxon>Lentisphaeria</taxon>
        <taxon>Victivallales</taxon>
        <taxon>Victivallaceae</taxon>
        <taxon>Victivallis</taxon>
    </lineage>
</organism>
<keyword evidence="1" id="KW-0805">Transcription regulation</keyword>
<dbReference type="EMBL" id="JABAEW010000088">
    <property type="protein sequence ID" value="NMD89215.1"/>
    <property type="molecule type" value="Genomic_DNA"/>
</dbReference>
<dbReference type="InterPro" id="IPR014757">
    <property type="entry name" value="Tscrpt_reg_IclR_C"/>
</dbReference>
<dbReference type="InterPro" id="IPR029016">
    <property type="entry name" value="GAF-like_dom_sf"/>
</dbReference>
<dbReference type="PROSITE" id="PS51078">
    <property type="entry name" value="ICLR_ED"/>
    <property type="match status" value="1"/>
</dbReference>
<keyword evidence="8" id="KW-1185">Reference proteome</keyword>
<evidence type="ECO:0000313" key="8">
    <source>
        <dbReference type="Proteomes" id="UP000245959"/>
    </source>
</evidence>
<dbReference type="GeneID" id="78296855"/>
<name>A0A2U1AI25_9BACT</name>
<dbReference type="PANTHER" id="PTHR30136">
    <property type="entry name" value="HELIX-TURN-HELIX TRANSCRIPTIONAL REGULATOR, ICLR FAMILY"/>
    <property type="match status" value="1"/>
</dbReference>
<dbReference type="InterPro" id="IPR036388">
    <property type="entry name" value="WH-like_DNA-bd_sf"/>
</dbReference>
<dbReference type="RefSeq" id="WP_116885583.1">
    <property type="nucleotide sequence ID" value="NZ_CABMMC010000176.1"/>
</dbReference>
<evidence type="ECO:0000256" key="3">
    <source>
        <dbReference type="ARBA" id="ARBA00023163"/>
    </source>
</evidence>
<comment type="caution">
    <text evidence="7">The sequence shown here is derived from an EMBL/GenBank/DDBJ whole genome shotgun (WGS) entry which is preliminary data.</text>
</comment>
<dbReference type="InterPro" id="IPR036390">
    <property type="entry name" value="WH_DNA-bd_sf"/>
</dbReference>
<evidence type="ECO:0000256" key="1">
    <source>
        <dbReference type="ARBA" id="ARBA00023015"/>
    </source>
</evidence>
<keyword evidence="3" id="KW-0804">Transcription</keyword>
<feature type="domain" description="IclR-ED" evidence="5">
    <location>
        <begin position="67"/>
        <end position="246"/>
    </location>
</feature>
<evidence type="ECO:0000259" key="4">
    <source>
        <dbReference type="PROSITE" id="PS51077"/>
    </source>
</evidence>
<dbReference type="Proteomes" id="UP000576225">
    <property type="component" value="Unassembled WGS sequence"/>
</dbReference>
<evidence type="ECO:0000313" key="6">
    <source>
        <dbReference type="EMBL" id="NMD89215.1"/>
    </source>
</evidence>
<gene>
    <name evidence="7" type="ORF">C8D82_13723</name>
    <name evidence="6" type="ORF">HF882_21760</name>
</gene>
<evidence type="ECO:0000256" key="2">
    <source>
        <dbReference type="ARBA" id="ARBA00023125"/>
    </source>
</evidence>
<dbReference type="InterPro" id="IPR011991">
    <property type="entry name" value="ArsR-like_HTH"/>
</dbReference>
<dbReference type="SUPFAM" id="SSF55781">
    <property type="entry name" value="GAF domain-like"/>
    <property type="match status" value="1"/>
</dbReference>
<dbReference type="Pfam" id="PF01614">
    <property type="entry name" value="IclR_C"/>
    <property type="match status" value="1"/>
</dbReference>
<evidence type="ECO:0000313" key="7">
    <source>
        <dbReference type="EMBL" id="PVY36059.1"/>
    </source>
</evidence>
<dbReference type="SUPFAM" id="SSF46785">
    <property type="entry name" value="Winged helix' DNA-binding domain"/>
    <property type="match status" value="1"/>
</dbReference>
<evidence type="ECO:0000313" key="9">
    <source>
        <dbReference type="Proteomes" id="UP000576225"/>
    </source>
</evidence>
<reference evidence="7 8" key="1">
    <citation type="submission" date="2018-04" db="EMBL/GenBank/DDBJ databases">
        <title>Genomic Encyclopedia of Type Strains, Phase IV (KMG-IV): sequencing the most valuable type-strain genomes for metagenomic binning, comparative biology and taxonomic classification.</title>
        <authorList>
            <person name="Goeker M."/>
        </authorList>
    </citation>
    <scope>NUCLEOTIDE SEQUENCE [LARGE SCALE GENOMIC DNA]</scope>
    <source>
        <strain evidence="7 8">DSM 14823</strain>
    </source>
</reference>
<dbReference type="Gene3D" id="1.10.10.10">
    <property type="entry name" value="Winged helix-like DNA-binding domain superfamily/Winged helix DNA-binding domain"/>
    <property type="match status" value="1"/>
</dbReference>
<protein>
    <submittedName>
        <fullName evidence="7">IclR family transcriptional regulator</fullName>
    </submittedName>
</protein>
<dbReference type="PROSITE" id="PS51077">
    <property type="entry name" value="HTH_ICLR"/>
    <property type="match status" value="1"/>
</dbReference>
<dbReference type="Pfam" id="PF09339">
    <property type="entry name" value="HTH_IclR"/>
    <property type="match status" value="1"/>
</dbReference>
<reference evidence="6 9" key="2">
    <citation type="submission" date="2020-04" db="EMBL/GenBank/DDBJ databases">
        <authorList>
            <person name="Hitch T.C.A."/>
            <person name="Wylensek D."/>
            <person name="Clavel T."/>
        </authorList>
    </citation>
    <scope>NUCLEOTIDE SEQUENCE [LARGE SCALE GENOMIC DNA]</scope>
    <source>
        <strain evidence="6 9">COR2-253-APC-1A</strain>
    </source>
</reference>
<evidence type="ECO:0000259" key="5">
    <source>
        <dbReference type="PROSITE" id="PS51078"/>
    </source>
</evidence>
<dbReference type="EMBL" id="QEKH01000037">
    <property type="protein sequence ID" value="PVY36059.1"/>
    <property type="molecule type" value="Genomic_DNA"/>
</dbReference>
<feature type="domain" description="HTH iclR-type" evidence="4">
    <location>
        <begin position="5"/>
        <end position="66"/>
    </location>
</feature>
<dbReference type="Gene3D" id="3.30.450.40">
    <property type="match status" value="1"/>
</dbReference>
<accession>A0A2U1AI25</accession>
<dbReference type="GO" id="GO:0003700">
    <property type="term" value="F:DNA-binding transcription factor activity"/>
    <property type="evidence" value="ECO:0007669"/>
    <property type="project" value="TreeGrafter"/>
</dbReference>
<dbReference type="InterPro" id="IPR005471">
    <property type="entry name" value="Tscrpt_reg_IclR_N"/>
</dbReference>
<proteinExistence type="predicted"/>
<dbReference type="OrthoDB" id="9807558at2"/>
<dbReference type="GO" id="GO:0045892">
    <property type="term" value="P:negative regulation of DNA-templated transcription"/>
    <property type="evidence" value="ECO:0007669"/>
    <property type="project" value="TreeGrafter"/>
</dbReference>
<dbReference type="PANTHER" id="PTHR30136:SF35">
    <property type="entry name" value="HTH-TYPE TRANSCRIPTIONAL REGULATOR RV1719"/>
    <property type="match status" value="1"/>
</dbReference>
<dbReference type="GO" id="GO:0003677">
    <property type="term" value="F:DNA binding"/>
    <property type="evidence" value="ECO:0007669"/>
    <property type="project" value="UniProtKB-KW"/>
</dbReference>
<sequence>MANTIPAVEKAVAVLDILGARENGATQAELVELLRITPSTCYRILQTLLEAGWIRKRSGKRFDLAGGMLAAAMKLVDRPARLRAAQPILERLAAETGLCAKLSVRQGRDQVPILRAESPRSVAVSSRLGVRFPVIEGSVGAALLFKTPDAEIAALAAECSEPVMEKNHPEIVTARIDALRLRGFCFNAGVNRWKIDAMSVPVLDGEKQVAAALTLLGSEEDFRERALPGLGAALRKAAKECARLVE</sequence>
<dbReference type="AlphaFoldDB" id="A0A2U1AI25"/>
<dbReference type="SMART" id="SM00346">
    <property type="entry name" value="HTH_ICLR"/>
    <property type="match status" value="1"/>
</dbReference>
<dbReference type="InterPro" id="IPR050707">
    <property type="entry name" value="HTH_MetabolicPath_Reg"/>
</dbReference>
<keyword evidence="2" id="KW-0238">DNA-binding</keyword>
<dbReference type="Proteomes" id="UP000245959">
    <property type="component" value="Unassembled WGS sequence"/>
</dbReference>
<dbReference type="CDD" id="cd00090">
    <property type="entry name" value="HTH_ARSR"/>
    <property type="match status" value="1"/>
</dbReference>